<keyword evidence="2" id="KW-0446">Lipid-binding</keyword>
<dbReference type="CDD" id="cd19438">
    <property type="entry name" value="lipocalin_Blc-like"/>
    <property type="match status" value="1"/>
</dbReference>
<dbReference type="RefSeq" id="WP_302108429.1">
    <property type="nucleotide sequence ID" value="NZ_JAUKTR010000001.1"/>
</dbReference>
<dbReference type="PROSITE" id="PS51257">
    <property type="entry name" value="PROKAR_LIPOPROTEIN"/>
    <property type="match status" value="1"/>
</dbReference>
<keyword evidence="2" id="KW-0472">Membrane</keyword>
<keyword evidence="5" id="KW-1185">Reference proteome</keyword>
<dbReference type="InterPro" id="IPR000566">
    <property type="entry name" value="Lipocln_cytosolic_FA-bd_dom"/>
</dbReference>
<keyword evidence="2" id="KW-0449">Lipoprotein</keyword>
<dbReference type="PIRSF" id="PIRSF036893">
    <property type="entry name" value="Lipocalin_ApoD"/>
    <property type="match status" value="1"/>
</dbReference>
<proteinExistence type="inferred from homology"/>
<evidence type="ECO:0000313" key="5">
    <source>
        <dbReference type="Proteomes" id="UP001169063"/>
    </source>
</evidence>
<dbReference type="InterPro" id="IPR022271">
    <property type="entry name" value="Lipocalin_ApoD"/>
</dbReference>
<protein>
    <recommendedName>
        <fullName evidence="2">Outer membrane lipoprotein Blc</fullName>
    </recommendedName>
</protein>
<sequence length="192" mass="21393">MSSRQEAYMHRKSPLVPALALVASLALTGCITARGPGGAPPPVPQIDRTRLYTGDWHEIAYRPTWLTRGCVAGITRYGAWTGPNTVEVRDSCRIDTVDGREKAVEGEGRILDPGRDARIRVTYLPFVSRETWVAAVAPDYSWFISVTPDFGELNIFTRDPQISDALRRELTARAEALGYDTSKLYFPPQPER</sequence>
<feature type="domain" description="Lipocalin/cytosolic fatty-acid binding" evidence="3">
    <location>
        <begin position="51"/>
        <end position="189"/>
    </location>
</feature>
<dbReference type="InterPro" id="IPR047202">
    <property type="entry name" value="Lipocalin_Blc-like_dom"/>
</dbReference>
<dbReference type="EMBL" id="JAUKTR010000001">
    <property type="protein sequence ID" value="MDO1558005.1"/>
    <property type="molecule type" value="Genomic_DNA"/>
</dbReference>
<evidence type="ECO:0000313" key="4">
    <source>
        <dbReference type="EMBL" id="MDO1558005.1"/>
    </source>
</evidence>
<comment type="subcellular location">
    <subcellularLocation>
        <location evidence="2">Cell outer membrane</location>
    </subcellularLocation>
</comment>
<dbReference type="Proteomes" id="UP001169063">
    <property type="component" value="Unassembled WGS sequence"/>
</dbReference>
<comment type="function">
    <text evidence="2">Involved in the storage or transport of lipids necessary for membrane maintenance under stressful conditions. Displays a binding preference for lysophospholipids.</text>
</comment>
<dbReference type="Pfam" id="PF08212">
    <property type="entry name" value="Lipocalin_2"/>
    <property type="match status" value="1"/>
</dbReference>
<organism evidence="4 5">
    <name type="scientific">Peiella sedimenti</name>
    <dbReference type="NCBI Taxonomy" id="3061083"/>
    <lineage>
        <taxon>Bacteria</taxon>
        <taxon>Pseudomonadati</taxon>
        <taxon>Pseudomonadota</taxon>
        <taxon>Alphaproteobacteria</taxon>
        <taxon>Caulobacterales</taxon>
        <taxon>Caulobacteraceae</taxon>
        <taxon>Peiella</taxon>
    </lineage>
</organism>
<dbReference type="PANTHER" id="PTHR10612:SF34">
    <property type="entry name" value="APOLIPOPROTEIN D"/>
    <property type="match status" value="1"/>
</dbReference>
<keyword evidence="2" id="KW-0732">Signal</keyword>
<evidence type="ECO:0000259" key="3">
    <source>
        <dbReference type="Pfam" id="PF08212"/>
    </source>
</evidence>
<comment type="subunit">
    <text evidence="2">Homodimer.</text>
</comment>
<comment type="caution">
    <text evidence="4">The sequence shown here is derived from an EMBL/GenBank/DDBJ whole genome shotgun (WGS) entry which is preliminary data.</text>
</comment>
<keyword evidence="2" id="KW-0998">Cell outer membrane</keyword>
<reference evidence="4" key="1">
    <citation type="submission" date="2023-07" db="EMBL/GenBank/DDBJ databases">
        <title>Brevundimonas soil sp. nov., isolated from the soil of chemical plant.</title>
        <authorList>
            <person name="Wu N."/>
        </authorList>
    </citation>
    <scope>NUCLEOTIDE SEQUENCE</scope>
    <source>
        <strain evidence="4">XZ-24</strain>
    </source>
</reference>
<dbReference type="InterPro" id="IPR012674">
    <property type="entry name" value="Calycin"/>
</dbReference>
<dbReference type="PANTHER" id="PTHR10612">
    <property type="entry name" value="APOLIPOPROTEIN D"/>
    <property type="match status" value="1"/>
</dbReference>
<dbReference type="SUPFAM" id="SSF50814">
    <property type="entry name" value="Lipocalins"/>
    <property type="match status" value="1"/>
</dbReference>
<feature type="chain" id="PRO_5045015697" description="Outer membrane lipoprotein Blc" evidence="2">
    <location>
        <begin position="34"/>
        <end position="192"/>
    </location>
</feature>
<dbReference type="Gene3D" id="2.40.128.20">
    <property type="match status" value="1"/>
</dbReference>
<evidence type="ECO:0000256" key="1">
    <source>
        <dbReference type="ARBA" id="ARBA00006889"/>
    </source>
</evidence>
<evidence type="ECO:0000256" key="2">
    <source>
        <dbReference type="PIRNR" id="PIRNR036893"/>
    </source>
</evidence>
<accession>A0ABT8SIY4</accession>
<comment type="similarity">
    <text evidence="1 2">Belongs to the calycin superfamily. Lipocalin family.</text>
</comment>
<name>A0ABT8SIY4_9CAUL</name>
<gene>
    <name evidence="4" type="ORF">Q0812_01010</name>
</gene>
<feature type="signal peptide" evidence="2">
    <location>
        <begin position="1"/>
        <end position="33"/>
    </location>
</feature>